<dbReference type="InterPro" id="IPR005519">
    <property type="entry name" value="Acid_phosphat_B-like"/>
</dbReference>
<evidence type="ECO:0000256" key="1">
    <source>
        <dbReference type="ARBA" id="ARBA00022729"/>
    </source>
</evidence>
<dbReference type="HOGENOM" id="CLU_053338_1_1_1"/>
<sequence length="241" mass="27689">MSSLNSQCFEPPPRLPGQKIEEYCESFQINAEAGNIREWTLPIECVGFVRRYTTGPRYLQDLSFMADQATKHAQSIKVRDDGRDSWVFDVDETLLSNVAYFAKHNYGASKFNQTDFSIWIEKGKATAIVPMRTLYHKLIKAKWTVYLMSQQRNESQRAITEKNLRDVGYRRWKKLFLSAPRRLNVVEDINTAGNSKWYGEIKSSGGRIQATVGDNWDTDFDPNPFPGSMAFKSPNAMYNMA</sequence>
<dbReference type="OMA" id="DQWSDLW"/>
<evidence type="ECO:0000313" key="4">
    <source>
        <dbReference type="EMBL" id="EFJ24147.1"/>
    </source>
</evidence>
<accession>D8RU60</accession>
<organism evidence="5">
    <name type="scientific">Selaginella moellendorffii</name>
    <name type="common">Spikemoss</name>
    <dbReference type="NCBI Taxonomy" id="88036"/>
    <lineage>
        <taxon>Eukaryota</taxon>
        <taxon>Viridiplantae</taxon>
        <taxon>Streptophyta</taxon>
        <taxon>Embryophyta</taxon>
        <taxon>Tracheophyta</taxon>
        <taxon>Lycopodiopsida</taxon>
        <taxon>Selaginellales</taxon>
        <taxon>Selaginellaceae</taxon>
        <taxon>Selaginella</taxon>
    </lineage>
</organism>
<evidence type="ECO:0000256" key="2">
    <source>
        <dbReference type="ARBA" id="ARBA00023180"/>
    </source>
</evidence>
<keyword evidence="2" id="KW-0325">Glycoprotein</keyword>
<gene>
    <name evidence="4" type="ORF">SELMODRAFT_414964</name>
</gene>
<keyword evidence="5" id="KW-1185">Reference proteome</keyword>
<dbReference type="InterPro" id="IPR014403">
    <property type="entry name" value="APS1/VSP"/>
</dbReference>
<dbReference type="AlphaFoldDB" id="D8RU60"/>
<keyword evidence="1" id="KW-0732">Signal</keyword>
<name>D8RU60_SELML</name>
<dbReference type="InterPro" id="IPR023214">
    <property type="entry name" value="HAD_sf"/>
</dbReference>
<dbReference type="PIRSF" id="PIRSF002674">
    <property type="entry name" value="VSP"/>
    <property type="match status" value="1"/>
</dbReference>
<evidence type="ECO:0000256" key="3">
    <source>
        <dbReference type="PIRNR" id="PIRNR002674"/>
    </source>
</evidence>
<evidence type="ECO:0008006" key="6">
    <source>
        <dbReference type="Google" id="ProtNLM"/>
    </source>
</evidence>
<dbReference type="EMBL" id="GL377590">
    <property type="protein sequence ID" value="EFJ24147.1"/>
    <property type="molecule type" value="Genomic_DNA"/>
</dbReference>
<dbReference type="Gene3D" id="3.40.50.1000">
    <property type="entry name" value="HAD superfamily/HAD-like"/>
    <property type="match status" value="1"/>
</dbReference>
<dbReference type="PANTHER" id="PTHR31284">
    <property type="entry name" value="ACID PHOSPHATASE-LIKE PROTEIN"/>
    <property type="match status" value="1"/>
</dbReference>
<evidence type="ECO:0000313" key="5">
    <source>
        <dbReference type="Proteomes" id="UP000001514"/>
    </source>
</evidence>
<reference evidence="4 5" key="1">
    <citation type="journal article" date="2011" name="Science">
        <title>The Selaginella genome identifies genetic changes associated with the evolution of vascular plants.</title>
        <authorList>
            <person name="Banks J.A."/>
            <person name="Nishiyama T."/>
            <person name="Hasebe M."/>
            <person name="Bowman J.L."/>
            <person name="Gribskov M."/>
            <person name="dePamphilis C."/>
            <person name="Albert V.A."/>
            <person name="Aono N."/>
            <person name="Aoyama T."/>
            <person name="Ambrose B.A."/>
            <person name="Ashton N.W."/>
            <person name="Axtell M.J."/>
            <person name="Barker E."/>
            <person name="Barker M.S."/>
            <person name="Bennetzen J.L."/>
            <person name="Bonawitz N.D."/>
            <person name="Chapple C."/>
            <person name="Cheng C."/>
            <person name="Correa L.G."/>
            <person name="Dacre M."/>
            <person name="DeBarry J."/>
            <person name="Dreyer I."/>
            <person name="Elias M."/>
            <person name="Engstrom E.M."/>
            <person name="Estelle M."/>
            <person name="Feng L."/>
            <person name="Finet C."/>
            <person name="Floyd S.K."/>
            <person name="Frommer W.B."/>
            <person name="Fujita T."/>
            <person name="Gramzow L."/>
            <person name="Gutensohn M."/>
            <person name="Harholt J."/>
            <person name="Hattori M."/>
            <person name="Heyl A."/>
            <person name="Hirai T."/>
            <person name="Hiwatashi Y."/>
            <person name="Ishikawa M."/>
            <person name="Iwata M."/>
            <person name="Karol K.G."/>
            <person name="Koehler B."/>
            <person name="Kolukisaoglu U."/>
            <person name="Kubo M."/>
            <person name="Kurata T."/>
            <person name="Lalonde S."/>
            <person name="Li K."/>
            <person name="Li Y."/>
            <person name="Litt A."/>
            <person name="Lyons E."/>
            <person name="Manning G."/>
            <person name="Maruyama T."/>
            <person name="Michael T.P."/>
            <person name="Mikami K."/>
            <person name="Miyazaki S."/>
            <person name="Morinaga S."/>
            <person name="Murata T."/>
            <person name="Mueller-Roeber B."/>
            <person name="Nelson D.R."/>
            <person name="Obara M."/>
            <person name="Oguri Y."/>
            <person name="Olmstead R.G."/>
            <person name="Onodera N."/>
            <person name="Petersen B.L."/>
            <person name="Pils B."/>
            <person name="Prigge M."/>
            <person name="Rensing S.A."/>
            <person name="Riano-Pachon D.M."/>
            <person name="Roberts A.W."/>
            <person name="Sato Y."/>
            <person name="Scheller H.V."/>
            <person name="Schulz B."/>
            <person name="Schulz C."/>
            <person name="Shakirov E.V."/>
            <person name="Shibagaki N."/>
            <person name="Shinohara N."/>
            <person name="Shippen D.E."/>
            <person name="Soerensen I."/>
            <person name="Sotooka R."/>
            <person name="Sugimoto N."/>
            <person name="Sugita M."/>
            <person name="Sumikawa N."/>
            <person name="Tanurdzic M."/>
            <person name="Theissen G."/>
            <person name="Ulvskov P."/>
            <person name="Wakazuki S."/>
            <person name="Weng J.K."/>
            <person name="Willats W.W."/>
            <person name="Wipf D."/>
            <person name="Wolf P.G."/>
            <person name="Yang L."/>
            <person name="Zimmer A.D."/>
            <person name="Zhu Q."/>
            <person name="Mitros T."/>
            <person name="Hellsten U."/>
            <person name="Loque D."/>
            <person name="Otillar R."/>
            <person name="Salamov A."/>
            <person name="Schmutz J."/>
            <person name="Shapiro H."/>
            <person name="Lindquist E."/>
            <person name="Lucas S."/>
            <person name="Rokhsar D."/>
            <person name="Grigoriev I.V."/>
        </authorList>
    </citation>
    <scope>NUCLEOTIDE SEQUENCE [LARGE SCALE GENOMIC DNA]</scope>
</reference>
<dbReference type="OrthoDB" id="59415at2759"/>
<dbReference type="SUPFAM" id="SSF56784">
    <property type="entry name" value="HAD-like"/>
    <property type="match status" value="1"/>
</dbReference>
<comment type="similarity">
    <text evidence="3">Belongs to the APS1/VSP family.</text>
</comment>
<dbReference type="InterPro" id="IPR036412">
    <property type="entry name" value="HAD-like_sf"/>
</dbReference>
<proteinExistence type="inferred from homology"/>
<dbReference type="InParanoid" id="D8RU60"/>
<dbReference type="PANTHER" id="PTHR31284:SF10">
    <property type="entry name" value="ACID PHOSPHATASE-LIKE PROTEIN"/>
    <property type="match status" value="1"/>
</dbReference>
<protein>
    <recommendedName>
        <fullName evidence="6">Acid phosphatase</fullName>
    </recommendedName>
</protein>
<dbReference type="Proteomes" id="UP000001514">
    <property type="component" value="Unassembled WGS sequence"/>
</dbReference>
<dbReference type="Gramene" id="EFJ24147">
    <property type="protein sequence ID" value="EFJ24147"/>
    <property type="gene ID" value="SELMODRAFT_414964"/>
</dbReference>
<dbReference type="Pfam" id="PF03767">
    <property type="entry name" value="Acid_phosphat_B"/>
    <property type="match status" value="1"/>
</dbReference>
<dbReference type="KEGG" id="smo:SELMODRAFT_414964"/>